<keyword evidence="1" id="KW-0805">Transcription regulation</keyword>
<dbReference type="Gene3D" id="1.10.10.10">
    <property type="entry name" value="Winged helix-like DNA-binding domain superfamily/Winged helix DNA-binding domain"/>
    <property type="match status" value="1"/>
</dbReference>
<dbReference type="Proteomes" id="UP000660265">
    <property type="component" value="Unassembled WGS sequence"/>
</dbReference>
<dbReference type="InterPro" id="IPR036390">
    <property type="entry name" value="WH_DNA-bd_sf"/>
</dbReference>
<dbReference type="Pfam" id="PF01638">
    <property type="entry name" value="HxlR"/>
    <property type="match status" value="1"/>
</dbReference>
<evidence type="ECO:0000259" key="4">
    <source>
        <dbReference type="PROSITE" id="PS51118"/>
    </source>
</evidence>
<dbReference type="PROSITE" id="PS51118">
    <property type="entry name" value="HTH_HXLR"/>
    <property type="match status" value="1"/>
</dbReference>
<dbReference type="EMBL" id="BMMV01000042">
    <property type="protein sequence ID" value="GGK30765.1"/>
    <property type="molecule type" value="Genomic_DNA"/>
</dbReference>
<dbReference type="SUPFAM" id="SSF46785">
    <property type="entry name" value="Winged helix' DNA-binding domain"/>
    <property type="match status" value="1"/>
</dbReference>
<dbReference type="InterPro" id="IPR002577">
    <property type="entry name" value="HTH_HxlR"/>
</dbReference>
<protein>
    <recommendedName>
        <fullName evidence="4">HTH hxlR-type domain-containing protein</fullName>
    </recommendedName>
</protein>
<sequence length="133" mass="14770">MRRYTRGNHPRTKAGFTAPDTHAVPGYARILTTMTQQITEPDGIGPALCEQGHDLIRSVLERVGDKWSVVVIGKLADTTRGFNELRRLSDPITQRMLSATLHRLERDGLVTRTVHTTKPPGVDYALTPRGLSL</sequence>
<feature type="domain" description="HTH hxlR-type" evidence="4">
    <location>
        <begin position="49"/>
        <end position="133"/>
    </location>
</feature>
<keyword evidence="6" id="KW-1185">Reference proteome</keyword>
<proteinExistence type="predicted"/>
<evidence type="ECO:0000256" key="3">
    <source>
        <dbReference type="ARBA" id="ARBA00023163"/>
    </source>
</evidence>
<name>A0ABQ2F086_9ACTN</name>
<keyword evidence="3" id="KW-0804">Transcription</keyword>
<comment type="caution">
    <text evidence="5">The sequence shown here is derived from an EMBL/GenBank/DDBJ whole genome shotgun (WGS) entry which is preliminary data.</text>
</comment>
<keyword evidence="2" id="KW-0238">DNA-binding</keyword>
<reference evidence="6" key="1">
    <citation type="journal article" date="2019" name="Int. J. Syst. Evol. Microbiol.">
        <title>The Global Catalogue of Microorganisms (GCM) 10K type strain sequencing project: providing services to taxonomists for standard genome sequencing and annotation.</title>
        <authorList>
            <consortium name="The Broad Institute Genomics Platform"/>
            <consortium name="The Broad Institute Genome Sequencing Center for Infectious Disease"/>
            <person name="Wu L."/>
            <person name="Ma J."/>
        </authorList>
    </citation>
    <scope>NUCLEOTIDE SEQUENCE [LARGE SCALE GENOMIC DNA]</scope>
    <source>
        <strain evidence="6">CGMCC 4.7275</strain>
    </source>
</reference>
<organism evidence="5 6">
    <name type="scientific">Streptomyces camponoticapitis</name>
    <dbReference type="NCBI Taxonomy" id="1616125"/>
    <lineage>
        <taxon>Bacteria</taxon>
        <taxon>Bacillati</taxon>
        <taxon>Actinomycetota</taxon>
        <taxon>Actinomycetes</taxon>
        <taxon>Kitasatosporales</taxon>
        <taxon>Streptomycetaceae</taxon>
        <taxon>Streptomyces</taxon>
    </lineage>
</organism>
<dbReference type="PANTHER" id="PTHR33204">
    <property type="entry name" value="TRANSCRIPTIONAL REGULATOR, MARR FAMILY"/>
    <property type="match status" value="1"/>
</dbReference>
<evidence type="ECO:0000256" key="1">
    <source>
        <dbReference type="ARBA" id="ARBA00023015"/>
    </source>
</evidence>
<dbReference type="InterPro" id="IPR036388">
    <property type="entry name" value="WH-like_DNA-bd_sf"/>
</dbReference>
<evidence type="ECO:0000313" key="6">
    <source>
        <dbReference type="Proteomes" id="UP000660265"/>
    </source>
</evidence>
<evidence type="ECO:0000313" key="5">
    <source>
        <dbReference type="EMBL" id="GGK30765.1"/>
    </source>
</evidence>
<dbReference type="PANTHER" id="PTHR33204:SF39">
    <property type="entry name" value="TRANSCRIPTIONAL REGULATORY PROTEIN"/>
    <property type="match status" value="1"/>
</dbReference>
<accession>A0ABQ2F086</accession>
<evidence type="ECO:0000256" key="2">
    <source>
        <dbReference type="ARBA" id="ARBA00023125"/>
    </source>
</evidence>
<gene>
    <name evidence="5" type="ORF">GCM10011583_73260</name>
</gene>